<dbReference type="InterPro" id="IPR009445">
    <property type="entry name" value="TMEM85/Emc4"/>
</dbReference>
<dbReference type="Pfam" id="PF06417">
    <property type="entry name" value="EMC4"/>
    <property type="match status" value="1"/>
</dbReference>
<keyword evidence="5" id="KW-0256">Endoplasmic reticulum</keyword>
<dbReference type="OrthoDB" id="369569at2759"/>
<accession>A0A448YTT4</accession>
<gene>
    <name evidence="8" type="ORF">BRENAR_LOCUS5058</name>
</gene>
<evidence type="ECO:0000256" key="4">
    <source>
        <dbReference type="ARBA" id="ARBA00022692"/>
    </source>
</evidence>
<evidence type="ECO:0000313" key="8">
    <source>
        <dbReference type="EMBL" id="VEU24330.1"/>
    </source>
</evidence>
<keyword evidence="9" id="KW-1185">Reference proteome</keyword>
<comment type="subcellular location">
    <subcellularLocation>
        <location evidence="1">Endoplasmic reticulum membrane</location>
        <topology evidence="1">Multi-pass membrane protein</topology>
    </subcellularLocation>
</comment>
<keyword evidence="7" id="KW-0472">Membrane</keyword>
<evidence type="ECO:0000256" key="6">
    <source>
        <dbReference type="ARBA" id="ARBA00022989"/>
    </source>
</evidence>
<evidence type="ECO:0000256" key="7">
    <source>
        <dbReference type="ARBA" id="ARBA00023136"/>
    </source>
</evidence>
<evidence type="ECO:0000313" key="9">
    <source>
        <dbReference type="Proteomes" id="UP000290900"/>
    </source>
</evidence>
<keyword evidence="4" id="KW-0812">Transmembrane</keyword>
<evidence type="ECO:0000256" key="3">
    <source>
        <dbReference type="ARBA" id="ARBA00020820"/>
    </source>
</evidence>
<name>A0A448YTT4_BRENA</name>
<evidence type="ECO:0000256" key="2">
    <source>
        <dbReference type="ARBA" id="ARBA00007715"/>
    </source>
</evidence>
<dbReference type="PANTHER" id="PTHR19315">
    <property type="entry name" value="ER MEMBRANE PROTEIN COMPLEX SUBUNIT 4"/>
    <property type="match status" value="1"/>
</dbReference>
<dbReference type="STRING" id="13370.A0A448YTT4"/>
<protein>
    <recommendedName>
        <fullName evidence="3">ER membrane protein complex subunit 4</fullName>
    </recommendedName>
</protein>
<dbReference type="AlphaFoldDB" id="A0A448YTT4"/>
<evidence type="ECO:0000256" key="5">
    <source>
        <dbReference type="ARBA" id="ARBA00022824"/>
    </source>
</evidence>
<dbReference type="EMBL" id="CAACVR010000076">
    <property type="protein sequence ID" value="VEU24330.1"/>
    <property type="molecule type" value="Genomic_DNA"/>
</dbReference>
<dbReference type="GO" id="GO:0005789">
    <property type="term" value="C:endoplasmic reticulum membrane"/>
    <property type="evidence" value="ECO:0007669"/>
    <property type="project" value="UniProtKB-SubCell"/>
</dbReference>
<dbReference type="InParanoid" id="A0A448YTT4"/>
<organism evidence="8 9">
    <name type="scientific">Brettanomyces naardenensis</name>
    <name type="common">Yeast</name>
    <dbReference type="NCBI Taxonomy" id="13370"/>
    <lineage>
        <taxon>Eukaryota</taxon>
        <taxon>Fungi</taxon>
        <taxon>Dikarya</taxon>
        <taxon>Ascomycota</taxon>
        <taxon>Saccharomycotina</taxon>
        <taxon>Pichiomycetes</taxon>
        <taxon>Pichiales</taxon>
        <taxon>Pichiaceae</taxon>
        <taxon>Brettanomyces</taxon>
    </lineage>
</organism>
<keyword evidence="6" id="KW-1133">Transmembrane helix</keyword>
<comment type="similarity">
    <text evidence="2">Belongs to the EMC4 family.</text>
</comment>
<reference evidence="8 9" key="1">
    <citation type="submission" date="2018-12" db="EMBL/GenBank/DDBJ databases">
        <authorList>
            <person name="Tiukova I."/>
            <person name="Dainat J."/>
        </authorList>
    </citation>
    <scope>NUCLEOTIDE SEQUENCE [LARGE SCALE GENOMIC DNA]</scope>
</reference>
<evidence type="ECO:0000256" key="1">
    <source>
        <dbReference type="ARBA" id="ARBA00004477"/>
    </source>
</evidence>
<proteinExistence type="inferred from homology"/>
<dbReference type="Proteomes" id="UP000290900">
    <property type="component" value="Unassembled WGS sequence"/>
</dbReference>
<sequence length="81" mass="9128">MTVMLFFNSLKDILSVNKKFENAELESQYDRLVMKGVYVLCCSGNLLIGLWKLNAMGLIPNKSGDWLSWETTLAAVQDVVL</sequence>